<dbReference type="GO" id="GO:0005525">
    <property type="term" value="F:GTP binding"/>
    <property type="evidence" value="ECO:0007669"/>
    <property type="project" value="UniProtKB-KW"/>
</dbReference>
<dbReference type="InterPro" id="IPR027417">
    <property type="entry name" value="P-loop_NTPase"/>
</dbReference>
<dbReference type="EMBL" id="JAHRHY010000019">
    <property type="protein sequence ID" value="KAG9062392.1"/>
    <property type="molecule type" value="Genomic_DNA"/>
</dbReference>
<sequence length="165" mass="19207">MMELSDAGKTATLYCLYMDLYVNFTPSLSENLETIKFDYKDKRDKRVLNLWDITDRDSRALRHYETWRANFRQCPRGTRRTMIPLSMELAAERLSTVLREEVEDLTLLPLLVLVNKQNSPYAMTVADVKDLLGLERLPQELVWHIQGVSAMLEHSDMEPLGNTQK</sequence>
<name>A0A9P7XKT5_9FUNG</name>
<proteinExistence type="predicted"/>
<accession>A0A9P7XKT5</accession>
<dbReference type="Gene3D" id="3.40.50.300">
    <property type="entry name" value="P-loop containing nucleotide triphosphate hydrolases"/>
    <property type="match status" value="1"/>
</dbReference>
<evidence type="ECO:0000256" key="2">
    <source>
        <dbReference type="ARBA" id="ARBA00023134"/>
    </source>
</evidence>
<keyword evidence="1" id="KW-0547">Nucleotide-binding</keyword>
<dbReference type="InterPro" id="IPR006689">
    <property type="entry name" value="Small_GTPase_ARF/SAR"/>
</dbReference>
<evidence type="ECO:0000256" key="1">
    <source>
        <dbReference type="ARBA" id="ARBA00022741"/>
    </source>
</evidence>
<protein>
    <submittedName>
        <fullName evidence="3">Uncharacterized protein</fullName>
    </submittedName>
</protein>
<dbReference type="InterPro" id="IPR024156">
    <property type="entry name" value="Small_GTPase_ARF"/>
</dbReference>
<organism evidence="3 4">
    <name type="scientific">Linnemannia hyalina</name>
    <dbReference type="NCBI Taxonomy" id="64524"/>
    <lineage>
        <taxon>Eukaryota</taxon>
        <taxon>Fungi</taxon>
        <taxon>Fungi incertae sedis</taxon>
        <taxon>Mucoromycota</taxon>
        <taxon>Mortierellomycotina</taxon>
        <taxon>Mortierellomycetes</taxon>
        <taxon>Mortierellales</taxon>
        <taxon>Mortierellaceae</taxon>
        <taxon>Linnemannia</taxon>
    </lineage>
</organism>
<reference evidence="3" key="1">
    <citation type="submission" date="2021-06" db="EMBL/GenBank/DDBJ databases">
        <title>Genome Sequence of Mortierella hyaline Strain SCG-10, a Cold-Adapted, Nitrate-Reducing Fungus Isolated from Soil in Minnesota, USA.</title>
        <authorList>
            <person name="Aldossari N."/>
        </authorList>
    </citation>
    <scope>NUCLEOTIDE SEQUENCE</scope>
    <source>
        <strain evidence="3">SCG-10</strain>
    </source>
</reference>
<dbReference type="OrthoDB" id="414781at2759"/>
<dbReference type="SUPFAM" id="SSF52540">
    <property type="entry name" value="P-loop containing nucleoside triphosphate hydrolases"/>
    <property type="match status" value="1"/>
</dbReference>
<comment type="caution">
    <text evidence="3">The sequence shown here is derived from an EMBL/GenBank/DDBJ whole genome shotgun (WGS) entry which is preliminary data.</text>
</comment>
<dbReference type="Pfam" id="PF00025">
    <property type="entry name" value="Arf"/>
    <property type="match status" value="1"/>
</dbReference>
<dbReference type="Proteomes" id="UP000707451">
    <property type="component" value="Unassembled WGS sequence"/>
</dbReference>
<dbReference type="GO" id="GO:0003924">
    <property type="term" value="F:GTPase activity"/>
    <property type="evidence" value="ECO:0007669"/>
    <property type="project" value="InterPro"/>
</dbReference>
<dbReference type="AlphaFoldDB" id="A0A9P7XKT5"/>
<dbReference type="PANTHER" id="PTHR11711">
    <property type="entry name" value="ADP RIBOSYLATION FACTOR-RELATED"/>
    <property type="match status" value="1"/>
</dbReference>
<evidence type="ECO:0000313" key="3">
    <source>
        <dbReference type="EMBL" id="KAG9062392.1"/>
    </source>
</evidence>
<gene>
    <name evidence="3" type="ORF">KI688_005307</name>
</gene>
<keyword evidence="4" id="KW-1185">Reference proteome</keyword>
<keyword evidence="2" id="KW-0342">GTP-binding</keyword>
<evidence type="ECO:0000313" key="4">
    <source>
        <dbReference type="Proteomes" id="UP000707451"/>
    </source>
</evidence>